<evidence type="ECO:0000256" key="6">
    <source>
        <dbReference type="ARBA" id="ARBA00023033"/>
    </source>
</evidence>
<dbReference type="AlphaFoldDB" id="A0A137PIU7"/>
<dbReference type="OMA" id="CEEPHWL"/>
<dbReference type="SUPFAM" id="SSF48264">
    <property type="entry name" value="Cytochrome P450"/>
    <property type="match status" value="1"/>
</dbReference>
<evidence type="ECO:0000256" key="4">
    <source>
        <dbReference type="ARBA" id="ARBA00023002"/>
    </source>
</evidence>
<sequence>MVKTLFTQKSADEYYIKVLAPALKHRGYASMLWRSNWIVVVSKPEIVSQLFRNTDRFPKSMSNFPGILGKYIGPSNILISNGDEWKRHRKPANPIFHQKFQPELFSPCIEEVLNSIMDKVSRNPEESIQVCDLMSLLTLDVLGKGIFSIDFEAIKSEGSSKYHQLYYSIMKQVGSPLYSLIPFLNHYPVGDMAKAYRSLDEFKEVIQALISQRRKDLKDKKFEDSKDLLSTLLRETEKNHEDPLTDEELVYNMNVFFAAGHDTTSSALACGMYYLAKNPIFQEKLRNEVLQALGTSSASDKITVPEESQIKEMNYLGLFIKEVMRLNPPISQVFRGLTEDYSIPDDDVILPKGTIINLPIYAIHHDPKIYPNPEEFNPERFLNGKYDTDVYMPFGGGSRMCVGFNFSLMEQKVFFIMLLQKFIIEIMPDNPDFEKLRIMELGQIRPLELKLNFKPVL</sequence>
<dbReference type="STRING" id="796925.A0A137PIU7"/>
<dbReference type="GO" id="GO:0004497">
    <property type="term" value="F:monooxygenase activity"/>
    <property type="evidence" value="ECO:0007669"/>
    <property type="project" value="UniProtKB-KW"/>
</dbReference>
<keyword evidence="4 8" id="KW-0560">Oxidoreductase</keyword>
<dbReference type="InterPro" id="IPR017972">
    <property type="entry name" value="Cyt_P450_CS"/>
</dbReference>
<evidence type="ECO:0000256" key="1">
    <source>
        <dbReference type="ARBA" id="ARBA00010617"/>
    </source>
</evidence>
<keyword evidence="2 7" id="KW-0349">Heme</keyword>
<dbReference type="Gene3D" id="1.10.630.10">
    <property type="entry name" value="Cytochrome P450"/>
    <property type="match status" value="1"/>
</dbReference>
<dbReference type="PANTHER" id="PTHR24291:SF50">
    <property type="entry name" value="BIFUNCTIONAL ALBAFLAVENONE MONOOXYGENASE_TERPENE SYNTHASE"/>
    <property type="match status" value="1"/>
</dbReference>
<keyword evidence="3 7" id="KW-0479">Metal-binding</keyword>
<feature type="binding site" description="axial binding residue" evidence="7">
    <location>
        <position position="401"/>
    </location>
    <ligand>
        <name>heme</name>
        <dbReference type="ChEBI" id="CHEBI:30413"/>
    </ligand>
    <ligandPart>
        <name>Fe</name>
        <dbReference type="ChEBI" id="CHEBI:18248"/>
    </ligandPart>
</feature>
<comment type="cofactor">
    <cofactor evidence="7">
        <name>heme</name>
        <dbReference type="ChEBI" id="CHEBI:30413"/>
    </cofactor>
</comment>
<dbReference type="PROSITE" id="PS00086">
    <property type="entry name" value="CYTOCHROME_P450"/>
    <property type="match status" value="1"/>
</dbReference>
<keyword evidence="6 8" id="KW-0503">Monooxygenase</keyword>
<evidence type="ECO:0000313" key="10">
    <source>
        <dbReference type="Proteomes" id="UP000070444"/>
    </source>
</evidence>
<evidence type="ECO:0000256" key="8">
    <source>
        <dbReference type="RuleBase" id="RU000461"/>
    </source>
</evidence>
<evidence type="ECO:0000256" key="3">
    <source>
        <dbReference type="ARBA" id="ARBA00022723"/>
    </source>
</evidence>
<dbReference type="EMBL" id="KQ964419">
    <property type="protein sequence ID" value="KXN74926.1"/>
    <property type="molecule type" value="Genomic_DNA"/>
</dbReference>
<proteinExistence type="inferred from homology"/>
<dbReference type="Pfam" id="PF00067">
    <property type="entry name" value="p450"/>
    <property type="match status" value="1"/>
</dbReference>
<evidence type="ECO:0000256" key="2">
    <source>
        <dbReference type="ARBA" id="ARBA00022617"/>
    </source>
</evidence>
<gene>
    <name evidence="9" type="ORF">CONCODRAFT_76636</name>
</gene>
<dbReference type="GO" id="GO:0016705">
    <property type="term" value="F:oxidoreductase activity, acting on paired donors, with incorporation or reduction of molecular oxygen"/>
    <property type="evidence" value="ECO:0007669"/>
    <property type="project" value="InterPro"/>
</dbReference>
<dbReference type="PRINTS" id="PR00463">
    <property type="entry name" value="EP450I"/>
</dbReference>
<dbReference type="Proteomes" id="UP000070444">
    <property type="component" value="Unassembled WGS sequence"/>
</dbReference>
<evidence type="ECO:0000256" key="7">
    <source>
        <dbReference type="PIRSR" id="PIRSR602401-1"/>
    </source>
</evidence>
<evidence type="ECO:0000313" key="9">
    <source>
        <dbReference type="EMBL" id="KXN74926.1"/>
    </source>
</evidence>
<keyword evidence="10" id="KW-1185">Reference proteome</keyword>
<dbReference type="InterPro" id="IPR002401">
    <property type="entry name" value="Cyt_P450_E_grp-I"/>
</dbReference>
<dbReference type="GO" id="GO:0005506">
    <property type="term" value="F:iron ion binding"/>
    <property type="evidence" value="ECO:0007669"/>
    <property type="project" value="InterPro"/>
</dbReference>
<dbReference type="PANTHER" id="PTHR24291">
    <property type="entry name" value="CYTOCHROME P450 FAMILY 4"/>
    <property type="match status" value="1"/>
</dbReference>
<comment type="similarity">
    <text evidence="1 8">Belongs to the cytochrome P450 family.</text>
</comment>
<accession>A0A137PIU7</accession>
<evidence type="ECO:0000256" key="5">
    <source>
        <dbReference type="ARBA" id="ARBA00023004"/>
    </source>
</evidence>
<dbReference type="CDD" id="cd00302">
    <property type="entry name" value="cytochrome_P450"/>
    <property type="match status" value="1"/>
</dbReference>
<name>A0A137PIU7_CONC2</name>
<organism evidence="9 10">
    <name type="scientific">Conidiobolus coronatus (strain ATCC 28846 / CBS 209.66 / NRRL 28638)</name>
    <name type="common">Delacroixia coronata</name>
    <dbReference type="NCBI Taxonomy" id="796925"/>
    <lineage>
        <taxon>Eukaryota</taxon>
        <taxon>Fungi</taxon>
        <taxon>Fungi incertae sedis</taxon>
        <taxon>Zoopagomycota</taxon>
        <taxon>Entomophthoromycotina</taxon>
        <taxon>Entomophthoromycetes</taxon>
        <taxon>Entomophthorales</taxon>
        <taxon>Ancylistaceae</taxon>
        <taxon>Conidiobolus</taxon>
    </lineage>
</organism>
<dbReference type="InterPro" id="IPR050196">
    <property type="entry name" value="Cytochrome_P450_Monoox"/>
</dbReference>
<reference evidence="9 10" key="1">
    <citation type="journal article" date="2015" name="Genome Biol. Evol.">
        <title>Phylogenomic analyses indicate that early fungi evolved digesting cell walls of algal ancestors of land plants.</title>
        <authorList>
            <person name="Chang Y."/>
            <person name="Wang S."/>
            <person name="Sekimoto S."/>
            <person name="Aerts A.L."/>
            <person name="Choi C."/>
            <person name="Clum A."/>
            <person name="LaButti K.M."/>
            <person name="Lindquist E.A."/>
            <person name="Yee Ngan C."/>
            <person name="Ohm R.A."/>
            <person name="Salamov A.A."/>
            <person name="Grigoriev I.V."/>
            <person name="Spatafora J.W."/>
            <person name="Berbee M.L."/>
        </authorList>
    </citation>
    <scope>NUCLEOTIDE SEQUENCE [LARGE SCALE GENOMIC DNA]</scope>
    <source>
        <strain evidence="9 10">NRRL 28638</strain>
    </source>
</reference>
<protein>
    <submittedName>
        <fullName evidence="9">Cytochrome P450</fullName>
    </submittedName>
</protein>
<dbReference type="InterPro" id="IPR036396">
    <property type="entry name" value="Cyt_P450_sf"/>
</dbReference>
<dbReference type="OrthoDB" id="1470350at2759"/>
<dbReference type="InterPro" id="IPR001128">
    <property type="entry name" value="Cyt_P450"/>
</dbReference>
<dbReference type="PRINTS" id="PR00385">
    <property type="entry name" value="P450"/>
</dbReference>
<dbReference type="GO" id="GO:0020037">
    <property type="term" value="F:heme binding"/>
    <property type="evidence" value="ECO:0007669"/>
    <property type="project" value="InterPro"/>
</dbReference>
<keyword evidence="5 7" id="KW-0408">Iron</keyword>